<dbReference type="Pfam" id="PF13673">
    <property type="entry name" value="Acetyltransf_10"/>
    <property type="match status" value="1"/>
</dbReference>
<evidence type="ECO:0000259" key="1">
    <source>
        <dbReference type="PROSITE" id="PS51186"/>
    </source>
</evidence>
<dbReference type="InterPro" id="IPR016181">
    <property type="entry name" value="Acyl_CoA_acyltransferase"/>
</dbReference>
<evidence type="ECO:0000313" key="2">
    <source>
        <dbReference type="EMBL" id="CAH0534009.1"/>
    </source>
</evidence>
<protein>
    <submittedName>
        <fullName evidence="2">Acetyltransferase</fullName>
        <ecNumber evidence="2">2.3.1.-</ecNumber>
    </submittedName>
</protein>
<comment type="caution">
    <text evidence="2">The sequence shown here is derived from an EMBL/GenBank/DDBJ whole genome shotgun (WGS) entry which is preliminary data.</text>
</comment>
<keyword evidence="2" id="KW-0808">Transferase</keyword>
<dbReference type="PANTHER" id="PTHR13355:SF11">
    <property type="entry name" value="GLUCOSAMINE 6-PHOSPHATE N-ACETYLTRANSFERASE"/>
    <property type="match status" value="1"/>
</dbReference>
<dbReference type="CDD" id="cd04301">
    <property type="entry name" value="NAT_SF"/>
    <property type="match status" value="1"/>
</dbReference>
<dbReference type="PROSITE" id="PS51186">
    <property type="entry name" value="GNAT"/>
    <property type="match status" value="1"/>
</dbReference>
<dbReference type="RefSeq" id="WP_237466419.1">
    <property type="nucleotide sequence ID" value="NZ_CAKLDI010000001.1"/>
</dbReference>
<dbReference type="Gene3D" id="3.40.630.30">
    <property type="match status" value="1"/>
</dbReference>
<name>A0ABN8DSC9_9VIBR</name>
<accession>A0ABN8DSC9</accession>
<dbReference type="GO" id="GO:0016746">
    <property type="term" value="F:acyltransferase activity"/>
    <property type="evidence" value="ECO:0007669"/>
    <property type="project" value="UniProtKB-KW"/>
</dbReference>
<organism evidence="2 3">
    <name type="scientific">Vibrio stylophorae</name>
    <dbReference type="NCBI Taxonomy" id="659351"/>
    <lineage>
        <taxon>Bacteria</taxon>
        <taxon>Pseudomonadati</taxon>
        <taxon>Pseudomonadota</taxon>
        <taxon>Gammaproteobacteria</taxon>
        <taxon>Vibrionales</taxon>
        <taxon>Vibrionaceae</taxon>
        <taxon>Vibrio</taxon>
    </lineage>
</organism>
<dbReference type="EMBL" id="CAKLDI010000001">
    <property type="protein sequence ID" value="CAH0534009.1"/>
    <property type="molecule type" value="Genomic_DNA"/>
</dbReference>
<dbReference type="Proteomes" id="UP000838672">
    <property type="component" value="Unassembled WGS sequence"/>
</dbReference>
<keyword evidence="3" id="KW-1185">Reference proteome</keyword>
<feature type="domain" description="N-acetyltransferase" evidence="1">
    <location>
        <begin position="2"/>
        <end position="140"/>
    </location>
</feature>
<keyword evidence="2" id="KW-0012">Acyltransferase</keyword>
<reference evidence="2" key="1">
    <citation type="submission" date="2021-11" db="EMBL/GenBank/DDBJ databases">
        <authorList>
            <person name="Rodrigo-Torres L."/>
            <person name="Arahal R. D."/>
            <person name="Lucena T."/>
        </authorList>
    </citation>
    <scope>NUCLEOTIDE SEQUENCE</scope>
    <source>
        <strain evidence="2">CECT 7929</strain>
    </source>
</reference>
<dbReference type="InterPro" id="IPR000182">
    <property type="entry name" value="GNAT_dom"/>
</dbReference>
<dbReference type="EC" id="2.3.1.-" evidence="2"/>
<evidence type="ECO:0000313" key="3">
    <source>
        <dbReference type="Proteomes" id="UP000838672"/>
    </source>
</evidence>
<dbReference type="SUPFAM" id="SSF55729">
    <property type="entry name" value="Acyl-CoA N-acyltransferases (Nat)"/>
    <property type="match status" value="1"/>
</dbReference>
<dbReference type="PANTHER" id="PTHR13355">
    <property type="entry name" value="GLUCOSAMINE 6-PHOSPHATE N-ACETYLTRANSFERASE"/>
    <property type="match status" value="1"/>
</dbReference>
<proteinExistence type="predicted"/>
<sequence>MIQILSATYQGQQRAHIRAVREHVFIEEQNIAPEIEFDALDANAFHVLAYDQARPVATGRMLSDGHIGRIAVEASHRHLGIGKQIIEALLTQAKAQGLARVFLGAQQSAIPFYQKLGFEPYGEPFMEANIVHQSMACTLK</sequence>
<gene>
    <name evidence="2" type="ORF">VST7929_01891</name>
</gene>
<dbReference type="InterPro" id="IPR039143">
    <property type="entry name" value="GNPNAT1-like"/>
</dbReference>